<proteinExistence type="predicted"/>
<accession>S7NGW1</accession>
<protein>
    <submittedName>
        <fullName evidence="2">Uncharacterized protein</fullName>
    </submittedName>
</protein>
<sequence length="98" mass="11208">MERILSGVTCLYTKKSDPRPSRSCQLRQGSQEEPRCELPEPGAGSPLPELRKEDHVVMQKHFEEEKKDIEMVTLDLLNLLHFVGGFRRQKTGQSQSTL</sequence>
<dbReference type="EMBL" id="KE164173">
    <property type="protein sequence ID" value="EPQ15755.1"/>
    <property type="molecule type" value="Genomic_DNA"/>
</dbReference>
<evidence type="ECO:0000313" key="3">
    <source>
        <dbReference type="Proteomes" id="UP000052978"/>
    </source>
</evidence>
<keyword evidence="3" id="KW-1185">Reference proteome</keyword>
<feature type="region of interest" description="Disordered" evidence="1">
    <location>
        <begin position="16"/>
        <end position="50"/>
    </location>
</feature>
<reference evidence="2 3" key="1">
    <citation type="journal article" date="2013" name="Nat. Commun.">
        <title>Genome analysis reveals insights into physiology and longevity of the Brandt's bat Myotis brandtii.</title>
        <authorList>
            <person name="Seim I."/>
            <person name="Fang X."/>
            <person name="Xiong Z."/>
            <person name="Lobanov A.V."/>
            <person name="Huang Z."/>
            <person name="Ma S."/>
            <person name="Feng Y."/>
            <person name="Turanov A.A."/>
            <person name="Zhu Y."/>
            <person name="Lenz T.L."/>
            <person name="Gerashchenko M.V."/>
            <person name="Fan D."/>
            <person name="Hee Yim S."/>
            <person name="Yao X."/>
            <person name="Jordan D."/>
            <person name="Xiong Y."/>
            <person name="Ma Y."/>
            <person name="Lyapunov A.N."/>
            <person name="Chen G."/>
            <person name="Kulakova O.I."/>
            <person name="Sun Y."/>
            <person name="Lee S.G."/>
            <person name="Bronson R.T."/>
            <person name="Moskalev A.A."/>
            <person name="Sunyaev S.R."/>
            <person name="Zhang G."/>
            <person name="Krogh A."/>
            <person name="Wang J."/>
            <person name="Gladyshev V.N."/>
        </authorList>
    </citation>
    <scope>NUCLEOTIDE SEQUENCE [LARGE SCALE GENOMIC DNA]</scope>
</reference>
<evidence type="ECO:0000313" key="2">
    <source>
        <dbReference type="EMBL" id="EPQ15755.1"/>
    </source>
</evidence>
<dbReference type="AlphaFoldDB" id="S7NGW1"/>
<evidence type="ECO:0000256" key="1">
    <source>
        <dbReference type="SAM" id="MobiDB-lite"/>
    </source>
</evidence>
<name>S7NGW1_MYOBR</name>
<dbReference type="Proteomes" id="UP000052978">
    <property type="component" value="Unassembled WGS sequence"/>
</dbReference>
<gene>
    <name evidence="2" type="ORF">D623_10010528</name>
</gene>
<organism evidence="2 3">
    <name type="scientific">Myotis brandtii</name>
    <name type="common">Brandt's bat</name>
    <dbReference type="NCBI Taxonomy" id="109478"/>
    <lineage>
        <taxon>Eukaryota</taxon>
        <taxon>Metazoa</taxon>
        <taxon>Chordata</taxon>
        <taxon>Craniata</taxon>
        <taxon>Vertebrata</taxon>
        <taxon>Euteleostomi</taxon>
        <taxon>Mammalia</taxon>
        <taxon>Eutheria</taxon>
        <taxon>Laurasiatheria</taxon>
        <taxon>Chiroptera</taxon>
        <taxon>Yangochiroptera</taxon>
        <taxon>Vespertilionidae</taxon>
        <taxon>Myotis</taxon>
    </lineage>
</organism>